<protein>
    <submittedName>
        <fullName evidence="2">Uncharacterized protein</fullName>
    </submittedName>
</protein>
<comment type="caution">
    <text evidence="2">The sequence shown here is derived from an EMBL/GenBank/DDBJ whole genome shotgun (WGS) entry which is preliminary data.</text>
</comment>
<gene>
    <name evidence="2" type="ORF">CKO43_24760</name>
</gene>
<dbReference type="Proteomes" id="UP001041814">
    <property type="component" value="Unassembled WGS sequence"/>
</dbReference>
<evidence type="ECO:0000313" key="3">
    <source>
        <dbReference type="Proteomes" id="UP001041814"/>
    </source>
</evidence>
<sequence>MSNRLPGLVALFVALAPAVVGAAAPASATLSAAENAVLQADGPRALALLGALHPATAAEARKRVCMAARLQDRPSFPAARITGHPLPDAVLRAYRRYWSAAMTPAHRAAAEKALFGQLRRLTGQRAAATRDEVLDAVSARLAALGLHNRLGRTAELYDLLLYFREDERRYPVLLPDGQRETVRVFLMRDLVSGGWARHLNCGGPGTGGFATDEGLYAVADAYDLDDESFRVNFLAHESQHYADYKRLPGLEGPELEYRAKLVELALAEQTLMKTVRAFVDNQGDERANPHGWANKRVVGALVERLELAAPERLVDAAPDDIRAAATALLLKDNAERGVPPAGP</sequence>
<accession>A0ABS1E267</accession>
<evidence type="ECO:0000313" key="2">
    <source>
        <dbReference type="EMBL" id="MBK1715960.1"/>
    </source>
</evidence>
<reference evidence="2" key="1">
    <citation type="submission" date="2017-08" db="EMBL/GenBank/DDBJ databases">
        <authorList>
            <person name="Imhoff J.F."/>
            <person name="Rahn T."/>
            <person name="Kuenzel S."/>
            <person name="Neulinger S.C."/>
        </authorList>
    </citation>
    <scope>NUCLEOTIDE SEQUENCE</scope>
    <source>
        <strain evidence="2">IM 151</strain>
    </source>
</reference>
<keyword evidence="1" id="KW-0732">Signal</keyword>
<name>A0ABS1E267_RUBGE</name>
<feature type="signal peptide" evidence="1">
    <location>
        <begin position="1"/>
        <end position="22"/>
    </location>
</feature>
<reference evidence="2" key="2">
    <citation type="journal article" date="2020" name="Microorganisms">
        <title>Osmotic Adaptation and Compatible Solute Biosynthesis of Phototrophic Bacteria as Revealed from Genome Analyses.</title>
        <authorList>
            <person name="Imhoff J.F."/>
            <person name="Rahn T."/>
            <person name="Kunzel S."/>
            <person name="Keller A."/>
            <person name="Neulinger S.C."/>
        </authorList>
    </citation>
    <scope>NUCLEOTIDE SEQUENCE</scope>
    <source>
        <strain evidence="2">IM 151</strain>
    </source>
</reference>
<feature type="chain" id="PRO_5045362509" evidence="1">
    <location>
        <begin position="23"/>
        <end position="343"/>
    </location>
</feature>
<dbReference type="RefSeq" id="WP_200380375.1">
    <property type="nucleotide sequence ID" value="NZ_NRRU01000188.1"/>
</dbReference>
<dbReference type="EMBL" id="NRRU01000188">
    <property type="protein sequence ID" value="MBK1715960.1"/>
    <property type="molecule type" value="Genomic_DNA"/>
</dbReference>
<organism evidence="2 3">
    <name type="scientific">Rubrivivax gelatinosus</name>
    <name type="common">Rhodocyclus gelatinosus</name>
    <name type="synonym">Rhodopseudomonas gelatinosa</name>
    <dbReference type="NCBI Taxonomy" id="28068"/>
    <lineage>
        <taxon>Bacteria</taxon>
        <taxon>Pseudomonadati</taxon>
        <taxon>Pseudomonadota</taxon>
        <taxon>Betaproteobacteria</taxon>
        <taxon>Burkholderiales</taxon>
        <taxon>Sphaerotilaceae</taxon>
        <taxon>Rubrivivax</taxon>
    </lineage>
</organism>
<proteinExistence type="predicted"/>
<keyword evidence="3" id="KW-1185">Reference proteome</keyword>
<evidence type="ECO:0000256" key="1">
    <source>
        <dbReference type="SAM" id="SignalP"/>
    </source>
</evidence>